<sequence>MTSETVARPAQHSLLLWCEHYPCSSLTFFHLDSRHRHVASHSETLNFFYLIHLLALLVWNFQQFSLHPRRESFHTDGARSDMFILLRKGLLAAYIETSAAEIRMHINDNEHRIRLLKSECITLRKKNEELGRNLACLLSPPDATPNNRFPPEVLSEIFGMALDGESFNASDTEKGPWALSHVCHSWRSAACGDSTLWTSFLIGDSSVCVPYYSTTPSSMPKPRKDPVSLLSTVLSRSNQRDISVAFNISNSKVDIQTKATIKTLLRNIIEHSTRWKDISFCMPSELVLMLNDVEGNVPHLTKLHVASSRSSTVPLPSITAFKAAPVLKEVSFEGIGVHKFAGLQWSQVTSLTDIQEGTGSCRTYTDILFSAPHLRTLIFKYRSEGPLLQSQDPIFHPGLQSLTVCSSIFMEEVQLPHLTSLTVRPRIENYIINYSISTLIASSGCSLLFLHVDFPVIDIDFFDILRSTPELTHLKLHYPQWHFSNDEALNDFVLGMDETLFDTLEYELLPVLESLEITIQADEDRLSLSTFTFLNSYFLDMVFARLTVGALRSMKFEADTERLLGDLAFNDIIRLRKMKDEGVNISICTTSRERCYVTGHWDPRFFQEDHRRVYV</sequence>
<name>A0A9P8AL01_9AGAR</name>
<dbReference type="AlphaFoldDB" id="A0A9P8AL01"/>
<protein>
    <recommendedName>
        <fullName evidence="3">F-box domain-containing protein</fullName>
    </recommendedName>
</protein>
<proteinExistence type="predicted"/>
<gene>
    <name evidence="1" type="ORF">BT62DRAFT_1014380</name>
</gene>
<dbReference type="EMBL" id="MU250630">
    <property type="protein sequence ID" value="KAG7439101.1"/>
    <property type="molecule type" value="Genomic_DNA"/>
</dbReference>
<dbReference type="Proteomes" id="UP000812287">
    <property type="component" value="Unassembled WGS sequence"/>
</dbReference>
<dbReference type="OrthoDB" id="2859827at2759"/>
<dbReference type="RefSeq" id="XP_043032605.1">
    <property type="nucleotide sequence ID" value="XM_043178207.1"/>
</dbReference>
<dbReference type="GeneID" id="66100494"/>
<comment type="caution">
    <text evidence="1">The sequence shown here is derived from an EMBL/GenBank/DDBJ whole genome shotgun (WGS) entry which is preliminary data.</text>
</comment>
<keyword evidence="2" id="KW-1185">Reference proteome</keyword>
<evidence type="ECO:0008006" key="3">
    <source>
        <dbReference type="Google" id="ProtNLM"/>
    </source>
</evidence>
<reference evidence="1" key="1">
    <citation type="submission" date="2020-11" db="EMBL/GenBank/DDBJ databases">
        <title>Adaptations for nitrogen fixation in a non-lichenized fungal sporocarp promotes dispersal by wood-feeding termites.</title>
        <authorList>
            <consortium name="DOE Joint Genome Institute"/>
            <person name="Koch R.A."/>
            <person name="Yoon G."/>
            <person name="Arayal U."/>
            <person name="Lail K."/>
            <person name="Amirebrahimi M."/>
            <person name="Labutti K."/>
            <person name="Lipzen A."/>
            <person name="Riley R."/>
            <person name="Barry K."/>
            <person name="Henrissat B."/>
            <person name="Grigoriev I.V."/>
            <person name="Herr J.R."/>
            <person name="Aime M.C."/>
        </authorList>
    </citation>
    <scope>NUCLEOTIDE SEQUENCE</scope>
    <source>
        <strain evidence="1">MCA 3950</strain>
    </source>
</reference>
<accession>A0A9P8AL01</accession>
<dbReference type="Gene3D" id="1.20.1280.50">
    <property type="match status" value="1"/>
</dbReference>
<evidence type="ECO:0000313" key="2">
    <source>
        <dbReference type="Proteomes" id="UP000812287"/>
    </source>
</evidence>
<evidence type="ECO:0000313" key="1">
    <source>
        <dbReference type="EMBL" id="KAG7439101.1"/>
    </source>
</evidence>
<organism evidence="1 2">
    <name type="scientific">Guyanagaster necrorhizus</name>
    <dbReference type="NCBI Taxonomy" id="856835"/>
    <lineage>
        <taxon>Eukaryota</taxon>
        <taxon>Fungi</taxon>
        <taxon>Dikarya</taxon>
        <taxon>Basidiomycota</taxon>
        <taxon>Agaricomycotina</taxon>
        <taxon>Agaricomycetes</taxon>
        <taxon>Agaricomycetidae</taxon>
        <taxon>Agaricales</taxon>
        <taxon>Marasmiineae</taxon>
        <taxon>Physalacriaceae</taxon>
        <taxon>Guyanagaster</taxon>
    </lineage>
</organism>